<protein>
    <submittedName>
        <fullName evidence="1">Uncharacterized protein</fullName>
    </submittedName>
</protein>
<gene>
    <name evidence="1" type="ORF">OS493_007155</name>
</gene>
<name>A0A9W9ZFK5_9CNID</name>
<proteinExistence type="predicted"/>
<dbReference type="AlphaFoldDB" id="A0A9W9ZFK5"/>
<organism evidence="1 2">
    <name type="scientific">Desmophyllum pertusum</name>
    <dbReference type="NCBI Taxonomy" id="174260"/>
    <lineage>
        <taxon>Eukaryota</taxon>
        <taxon>Metazoa</taxon>
        <taxon>Cnidaria</taxon>
        <taxon>Anthozoa</taxon>
        <taxon>Hexacorallia</taxon>
        <taxon>Scleractinia</taxon>
        <taxon>Caryophylliina</taxon>
        <taxon>Caryophylliidae</taxon>
        <taxon>Desmophyllum</taxon>
    </lineage>
</organism>
<dbReference type="Proteomes" id="UP001163046">
    <property type="component" value="Unassembled WGS sequence"/>
</dbReference>
<accession>A0A9W9ZFK5</accession>
<dbReference type="EMBL" id="MU826352">
    <property type="protein sequence ID" value="KAJ7380776.1"/>
    <property type="molecule type" value="Genomic_DNA"/>
</dbReference>
<evidence type="ECO:0000313" key="1">
    <source>
        <dbReference type="EMBL" id="KAJ7380776.1"/>
    </source>
</evidence>
<keyword evidence="2" id="KW-1185">Reference proteome</keyword>
<comment type="caution">
    <text evidence="1">The sequence shown here is derived from an EMBL/GenBank/DDBJ whole genome shotgun (WGS) entry which is preliminary data.</text>
</comment>
<reference evidence="1" key="1">
    <citation type="submission" date="2023-01" db="EMBL/GenBank/DDBJ databases">
        <title>Genome assembly of the deep-sea coral Lophelia pertusa.</title>
        <authorList>
            <person name="Herrera S."/>
            <person name="Cordes E."/>
        </authorList>
    </citation>
    <scope>NUCLEOTIDE SEQUENCE</scope>
    <source>
        <strain evidence="1">USNM1676648</strain>
        <tissue evidence="1">Polyp</tissue>
    </source>
</reference>
<evidence type="ECO:0000313" key="2">
    <source>
        <dbReference type="Proteomes" id="UP001163046"/>
    </source>
</evidence>
<sequence>MAVITSATSFANQDYDQNVRNRAVSAMTFFHQPGCISRCPSSCKCEEFGKDQDHKIMVTGEDLLAVPATFLSTLEQCM</sequence>